<proteinExistence type="inferred from homology"/>
<comment type="caution">
    <text evidence="3">The sequence shown here is derived from an EMBL/GenBank/DDBJ whole genome shotgun (WGS) entry which is preliminary data.</text>
</comment>
<dbReference type="OMA" id="IYCCTPS"/>
<gene>
    <name evidence="3" type="ORF">SAPIO_CDS8092</name>
</gene>
<dbReference type="VEuPathDB" id="FungiDB:SAPIO_CDS8092"/>
<dbReference type="InterPro" id="IPR036291">
    <property type="entry name" value="NAD(P)-bd_dom_sf"/>
</dbReference>
<dbReference type="KEGG" id="sapo:SAPIO_CDS8092"/>
<evidence type="ECO:0000313" key="3">
    <source>
        <dbReference type="EMBL" id="KEZ40267.1"/>
    </source>
</evidence>
<protein>
    <submittedName>
        <fullName evidence="3">Uncharacterized protein</fullName>
    </submittedName>
</protein>
<dbReference type="GO" id="GO:0005737">
    <property type="term" value="C:cytoplasm"/>
    <property type="evidence" value="ECO:0007669"/>
    <property type="project" value="TreeGrafter"/>
</dbReference>
<dbReference type="InterPro" id="IPR003462">
    <property type="entry name" value="ODC_Mu_crystall"/>
</dbReference>
<dbReference type="SUPFAM" id="SSF51735">
    <property type="entry name" value="NAD(P)-binding Rossmann-fold domains"/>
    <property type="match status" value="1"/>
</dbReference>
<dbReference type="Gene3D" id="3.30.1780.10">
    <property type="entry name" value="ornithine cyclodeaminase, domain 1"/>
    <property type="match status" value="1"/>
</dbReference>
<dbReference type="PANTHER" id="PTHR13812:SF19">
    <property type="entry name" value="KETIMINE REDUCTASE MU-CRYSTALLIN"/>
    <property type="match status" value="1"/>
</dbReference>
<dbReference type="HOGENOM" id="CLU_042088_0_1_1"/>
<evidence type="ECO:0000313" key="4">
    <source>
        <dbReference type="Proteomes" id="UP000028545"/>
    </source>
</evidence>
<dbReference type="Pfam" id="PF02423">
    <property type="entry name" value="OCD_Mu_crystall"/>
    <property type="match status" value="1"/>
</dbReference>
<evidence type="ECO:0000256" key="1">
    <source>
        <dbReference type="ARBA" id="ARBA00008903"/>
    </source>
</evidence>
<dbReference type="GeneID" id="27727164"/>
<dbReference type="AlphaFoldDB" id="A0A084FYV5"/>
<comment type="similarity">
    <text evidence="1">Belongs to the ornithine cyclodeaminase/mu-crystallin family.</text>
</comment>
<dbReference type="PANTHER" id="PTHR13812">
    <property type="entry name" value="KETIMINE REDUCTASE MU-CRYSTALLIN"/>
    <property type="match status" value="1"/>
</dbReference>
<dbReference type="Proteomes" id="UP000028545">
    <property type="component" value="Unassembled WGS sequence"/>
</dbReference>
<dbReference type="InterPro" id="IPR023401">
    <property type="entry name" value="ODC_N"/>
</dbReference>
<organism evidence="3 4">
    <name type="scientific">Pseudallescheria apiosperma</name>
    <name type="common">Scedosporium apiospermum</name>
    <dbReference type="NCBI Taxonomy" id="563466"/>
    <lineage>
        <taxon>Eukaryota</taxon>
        <taxon>Fungi</taxon>
        <taxon>Dikarya</taxon>
        <taxon>Ascomycota</taxon>
        <taxon>Pezizomycotina</taxon>
        <taxon>Sordariomycetes</taxon>
        <taxon>Hypocreomycetidae</taxon>
        <taxon>Microascales</taxon>
        <taxon>Microascaceae</taxon>
        <taxon>Scedosporium</taxon>
    </lineage>
</organism>
<name>A0A084FYV5_PSEDA</name>
<keyword evidence="4" id="KW-1185">Reference proteome</keyword>
<dbReference type="Gene3D" id="3.40.50.720">
    <property type="entry name" value="NAD(P)-binding Rossmann-like Domain"/>
    <property type="match status" value="1"/>
</dbReference>
<reference evidence="3 4" key="1">
    <citation type="journal article" date="2014" name="Genome Announc.">
        <title>Draft genome sequence of the pathogenic fungus Scedosporium apiospermum.</title>
        <authorList>
            <person name="Vandeputte P."/>
            <person name="Ghamrawi S."/>
            <person name="Rechenmann M."/>
            <person name="Iltis A."/>
            <person name="Giraud S."/>
            <person name="Fleury M."/>
            <person name="Thornton C."/>
            <person name="Delhaes L."/>
            <person name="Meyer W."/>
            <person name="Papon N."/>
            <person name="Bouchara J.P."/>
        </authorList>
    </citation>
    <scope>NUCLEOTIDE SEQUENCE [LARGE SCALE GENOMIC DNA]</scope>
    <source>
        <strain evidence="3 4">IHEM 14462</strain>
    </source>
</reference>
<sequence length="384" mass="41144">MSLTVLTDAQAKSVLDNLTATQLLGFQRHLSKALREYSTNTQSIEDGTYHQPPRTHHSNPRTGTTTLFMPSVGPTGMGIKVVTLSTPGQQVAPAIKPTGAIMLFAPDGTATGLLHAGAVTAFRTALASSCLVNLRSTVRDIIVFGAGKQAYWHVRLALIQKGSTAARVTVINRNKTTAQEVLRDLDNVPSEVKAREGWQAAKLDVLSPDTPDYKGLLQQRLREADIIFCCTPSTEDLFDGSILTSGEGRKKTRLVVAVGSYTPAMRELPEELLLQSAKAPRNDPLDGGAIVVDTLEGVMTEAGEIIHAKIGPSRLVELGEVVDLDQNSSAAGEAKHKDEARARWLSEGNVIYKSVGLGLMDLVVGGYLIEVASEGHLGTRIEGF</sequence>
<dbReference type="RefSeq" id="XP_016640066.1">
    <property type="nucleotide sequence ID" value="XM_016789803.1"/>
</dbReference>
<evidence type="ECO:0000256" key="2">
    <source>
        <dbReference type="SAM" id="MobiDB-lite"/>
    </source>
</evidence>
<feature type="region of interest" description="Disordered" evidence="2">
    <location>
        <begin position="43"/>
        <end position="63"/>
    </location>
</feature>
<dbReference type="OrthoDB" id="41492at2759"/>
<accession>A0A084FYV5</accession>
<dbReference type="EMBL" id="JOWA01000121">
    <property type="protein sequence ID" value="KEZ40267.1"/>
    <property type="molecule type" value="Genomic_DNA"/>
</dbReference>